<dbReference type="InterPro" id="IPR052345">
    <property type="entry name" value="Rad_response_metalloprotease"/>
</dbReference>
<dbReference type="AlphaFoldDB" id="A0A6N7WZ60"/>
<name>A0A6N7WZ60_9FIRM</name>
<dbReference type="Gene3D" id="1.10.10.2910">
    <property type="match status" value="1"/>
</dbReference>
<proteinExistence type="predicted"/>
<reference evidence="2 3" key="1">
    <citation type="submission" date="2019-08" db="EMBL/GenBank/DDBJ databases">
        <title>In-depth cultivation of the pig gut microbiome towards novel bacterial diversity and tailored functional studies.</title>
        <authorList>
            <person name="Wylensek D."/>
            <person name="Hitch T.C.A."/>
            <person name="Clavel T."/>
        </authorList>
    </citation>
    <scope>NUCLEOTIDE SEQUENCE [LARGE SCALE GENOMIC DNA]</scope>
    <source>
        <strain evidence="2 3">WCA-SAB-591-4A-A</strain>
    </source>
</reference>
<evidence type="ECO:0000313" key="3">
    <source>
        <dbReference type="Proteomes" id="UP000440713"/>
    </source>
</evidence>
<sequence>MLDKMDLSNKAYRLRKQIGEDEYSPIDIFHVVQNIDNLTLVHYPLGKNISGLCYRGEKSSIIVINSEMSLGRQRFSLAHELYHLFFDDDKVTTVSMTQIGKGDLNEKKADQFASYFLVPQQSLYNRIRDYKNKHNITNLGLEDIVNFEQYYGVSHKAMLFRLVDESEIDREQSSKMESGVVEVAARLGYDTSLYLPTPEGKRMNVLGHYISMSEKLLEREFISCGKYEELLLDAFRDDIVFGIKEEESVYID</sequence>
<dbReference type="PANTHER" id="PTHR43236:SF1">
    <property type="entry name" value="BLL7220 PROTEIN"/>
    <property type="match status" value="1"/>
</dbReference>
<dbReference type="Pfam" id="PF06114">
    <property type="entry name" value="Peptidase_M78"/>
    <property type="match status" value="1"/>
</dbReference>
<dbReference type="Proteomes" id="UP000440713">
    <property type="component" value="Unassembled WGS sequence"/>
</dbReference>
<gene>
    <name evidence="2" type="ORF">FYJ71_04145</name>
</gene>
<comment type="caution">
    <text evidence="2">The sequence shown here is derived from an EMBL/GenBank/DDBJ whole genome shotgun (WGS) entry which is preliminary data.</text>
</comment>
<dbReference type="RefSeq" id="WP_154537568.1">
    <property type="nucleotide sequence ID" value="NZ_JAXDWS010000010.1"/>
</dbReference>
<dbReference type="EMBL" id="VUNE01000002">
    <property type="protein sequence ID" value="MST62165.1"/>
    <property type="molecule type" value="Genomic_DNA"/>
</dbReference>
<feature type="domain" description="IrrE N-terminal-like" evidence="1">
    <location>
        <begin position="47"/>
        <end position="162"/>
    </location>
</feature>
<protein>
    <submittedName>
        <fullName evidence="2">ImmA/IrrE family metallo-endopeptidase</fullName>
    </submittedName>
</protein>
<accession>A0A6N7WZ60</accession>
<dbReference type="InterPro" id="IPR010359">
    <property type="entry name" value="IrrE_HExxH"/>
</dbReference>
<keyword evidence="3" id="KW-1185">Reference proteome</keyword>
<evidence type="ECO:0000313" key="2">
    <source>
        <dbReference type="EMBL" id="MST62165.1"/>
    </source>
</evidence>
<organism evidence="2 3">
    <name type="scientific">Peptostreptococcus porci</name>
    <dbReference type="NCBI Taxonomy" id="2652282"/>
    <lineage>
        <taxon>Bacteria</taxon>
        <taxon>Bacillati</taxon>
        <taxon>Bacillota</taxon>
        <taxon>Clostridia</taxon>
        <taxon>Peptostreptococcales</taxon>
        <taxon>Peptostreptococcaceae</taxon>
        <taxon>Peptostreptococcus</taxon>
    </lineage>
</organism>
<evidence type="ECO:0000259" key="1">
    <source>
        <dbReference type="Pfam" id="PF06114"/>
    </source>
</evidence>
<dbReference type="PANTHER" id="PTHR43236">
    <property type="entry name" value="ANTITOXIN HIGA1"/>
    <property type="match status" value="1"/>
</dbReference>